<feature type="compositionally biased region" description="Basic and acidic residues" evidence="1">
    <location>
        <begin position="59"/>
        <end position="70"/>
    </location>
</feature>
<dbReference type="Pfam" id="PF08642">
    <property type="entry name" value="Rxt3"/>
    <property type="match status" value="1"/>
</dbReference>
<gene>
    <name evidence="2" type="ORF">SI8410_18021518</name>
</gene>
<dbReference type="SUPFAM" id="SSF69848">
    <property type="entry name" value="LCCL domain"/>
    <property type="match status" value="1"/>
</dbReference>
<feature type="compositionally biased region" description="Basic and acidic residues" evidence="1">
    <location>
        <begin position="211"/>
        <end position="229"/>
    </location>
</feature>
<accession>A0A7I8LM23</accession>
<sequence length="803" mass="91492">MSGAPKRTHEETNHPTTSKRSVEGGGVTLNNTGKLSQPSIGHSNLSLEPGLDGRAAKVQRTEQRDADKRSSLLPLYRISSSANSSSSDHPVANESRTELRDSKESRDIKYDARETETNTKELIADPRIDPPVNKVENDLKQENKGEDRVLKPDRESLSDFKTDSRSEKEGVGGNSLNVSWKESKEHHRNRRYSEAPSDGLDPWHGTWHGSHSAEEVRKEVLTGEQRETLEAQEAVGENRVDLKGDERLKDKERKKKDEKNREWGEKDKERSDRRNSLKPPGNSSKDFTREDRETERWERERKDAHRDKERKDREKDNLKREALNTNEKDILLNEKEAVEVSAKIPDQEGTSLESKKAGDFDVSKGVDRDVKDKKREKDPDSEVDRNEKRRYYEKESEDGFAEGATEREREVFGYGFQQRRRMLRPRATHSSNREPRFRARARENDGSQGKSEGSTITYRVGECMQELLKSWKDFEASQDCKTEGLQSGPTLEIRIPAEHVTATNRQVRGGQLWGTDVYTDDSDLVAVLMHTGYCRPTASLPPPTIQELRATIRVLPPQTCYYSTLRNNVRSRAWGAGIGCSFRVERCFILKKGGGTLDLEPCLTLISAVEPTLAPVSVERTMTTRAAASNALRQQRFVREVTIQYNLCNEPWVKYSINFVADKGLKKPLYTSARLKKGEVIYLETHFKRYELCYNGEKAVSNGTAAPHASESEQEKAHNHGSHGQSGDRNQDRGNVSDVFRWSLCKKPLPQEVMRSIGIPLPVEHLEVLEESLEWEEVRWSQTGVWVAGKEYPLARVHFLFPN</sequence>
<protein>
    <submittedName>
        <fullName evidence="2">Uncharacterized protein</fullName>
    </submittedName>
</protein>
<dbReference type="InterPro" id="IPR036609">
    <property type="entry name" value="LCCL_sf"/>
</dbReference>
<evidence type="ECO:0000256" key="1">
    <source>
        <dbReference type="SAM" id="MobiDB-lite"/>
    </source>
</evidence>
<feature type="compositionally biased region" description="Basic and acidic residues" evidence="1">
    <location>
        <begin position="95"/>
        <end position="128"/>
    </location>
</feature>
<dbReference type="InterPro" id="IPR013951">
    <property type="entry name" value="Rxt3"/>
</dbReference>
<feature type="compositionally biased region" description="Basic and acidic residues" evidence="1">
    <location>
        <begin position="135"/>
        <end position="170"/>
    </location>
</feature>
<feature type="region of interest" description="Disordered" evidence="1">
    <location>
        <begin position="422"/>
        <end position="454"/>
    </location>
</feature>
<evidence type="ECO:0000313" key="2">
    <source>
        <dbReference type="EMBL" id="CAA7410840.1"/>
    </source>
</evidence>
<feature type="compositionally biased region" description="Basic and acidic residues" evidence="1">
    <location>
        <begin position="431"/>
        <end position="445"/>
    </location>
</feature>
<reference evidence="2" key="1">
    <citation type="submission" date="2020-02" db="EMBL/GenBank/DDBJ databases">
        <authorList>
            <person name="Scholz U."/>
            <person name="Mascher M."/>
            <person name="Fiebig A."/>
        </authorList>
    </citation>
    <scope>NUCLEOTIDE SEQUENCE</scope>
</reference>
<feature type="compositionally biased region" description="Basic and acidic residues" evidence="1">
    <location>
        <begin position="286"/>
        <end position="338"/>
    </location>
</feature>
<evidence type="ECO:0000313" key="3">
    <source>
        <dbReference type="Proteomes" id="UP000663760"/>
    </source>
</evidence>
<dbReference type="Gene3D" id="2.170.130.20">
    <property type="entry name" value="LCCL-like domain"/>
    <property type="match status" value="1"/>
</dbReference>
<feature type="compositionally biased region" description="Basic and acidic residues" evidence="1">
    <location>
        <begin position="236"/>
        <end position="275"/>
    </location>
</feature>
<feature type="region of interest" description="Disordered" evidence="1">
    <location>
        <begin position="703"/>
        <end position="734"/>
    </location>
</feature>
<name>A0A7I8LM23_SPIIN</name>
<feature type="region of interest" description="Disordered" evidence="1">
    <location>
        <begin position="1"/>
        <end position="405"/>
    </location>
</feature>
<organism evidence="2 3">
    <name type="scientific">Spirodela intermedia</name>
    <name type="common">Intermediate duckweed</name>
    <dbReference type="NCBI Taxonomy" id="51605"/>
    <lineage>
        <taxon>Eukaryota</taxon>
        <taxon>Viridiplantae</taxon>
        <taxon>Streptophyta</taxon>
        <taxon>Embryophyta</taxon>
        <taxon>Tracheophyta</taxon>
        <taxon>Spermatophyta</taxon>
        <taxon>Magnoliopsida</taxon>
        <taxon>Liliopsida</taxon>
        <taxon>Araceae</taxon>
        <taxon>Lemnoideae</taxon>
        <taxon>Spirodela</taxon>
    </lineage>
</organism>
<feature type="compositionally biased region" description="Basic and acidic residues" evidence="1">
    <location>
        <begin position="353"/>
        <end position="394"/>
    </location>
</feature>
<dbReference type="AlphaFoldDB" id="A0A7I8LM23"/>
<dbReference type="OrthoDB" id="3596986at2759"/>
<keyword evidence="3" id="KW-1185">Reference proteome</keyword>
<feature type="compositionally biased region" description="Polar residues" evidence="1">
    <location>
        <begin position="28"/>
        <end position="46"/>
    </location>
</feature>
<proteinExistence type="predicted"/>
<dbReference type="Proteomes" id="UP000663760">
    <property type="component" value="Chromosome 18"/>
</dbReference>
<dbReference type="EMBL" id="LR746281">
    <property type="protein sequence ID" value="CAA7410840.1"/>
    <property type="molecule type" value="Genomic_DNA"/>
</dbReference>